<dbReference type="InterPro" id="IPR015421">
    <property type="entry name" value="PyrdxlP-dep_Trfase_major"/>
</dbReference>
<dbReference type="Gene3D" id="3.90.1150.10">
    <property type="entry name" value="Aspartate Aminotransferase, domain 1"/>
    <property type="match status" value="1"/>
</dbReference>
<proteinExistence type="predicted"/>
<dbReference type="InterPro" id="IPR015422">
    <property type="entry name" value="PyrdxlP-dep_Trfase_small"/>
</dbReference>
<keyword evidence="5" id="KW-1185">Reference proteome</keyword>
<dbReference type="InterPro" id="IPR000192">
    <property type="entry name" value="Aminotrans_V_dom"/>
</dbReference>
<evidence type="ECO:0000256" key="2">
    <source>
        <dbReference type="SAM" id="MobiDB-lite"/>
    </source>
</evidence>
<dbReference type="InParanoid" id="A0A2P5HED3"/>
<accession>A0A2P5HED3</accession>
<gene>
    <name evidence="4" type="ORF">DHEL01_v212988</name>
</gene>
<name>A0A2P5HED3_DIAHE</name>
<dbReference type="Pfam" id="PF00266">
    <property type="entry name" value="Aminotran_5"/>
    <property type="match status" value="1"/>
</dbReference>
<dbReference type="PROSITE" id="PS51257">
    <property type="entry name" value="PROKAR_LIPOPROTEIN"/>
    <property type="match status" value="1"/>
</dbReference>
<keyword evidence="1" id="KW-0663">Pyridoxal phosphate</keyword>
<dbReference type="PANTHER" id="PTHR43092">
    <property type="entry name" value="L-CYSTEINE DESULFHYDRASE"/>
    <property type="match status" value="1"/>
</dbReference>
<protein>
    <recommendedName>
        <fullName evidence="3">Aminotransferase class V domain-containing protein</fullName>
    </recommendedName>
</protein>
<organism evidence="4 5">
    <name type="scientific">Diaporthe helianthi</name>
    <dbReference type="NCBI Taxonomy" id="158607"/>
    <lineage>
        <taxon>Eukaryota</taxon>
        <taxon>Fungi</taxon>
        <taxon>Dikarya</taxon>
        <taxon>Ascomycota</taxon>
        <taxon>Pezizomycotina</taxon>
        <taxon>Sordariomycetes</taxon>
        <taxon>Sordariomycetidae</taxon>
        <taxon>Diaporthales</taxon>
        <taxon>Diaporthaceae</taxon>
        <taxon>Diaporthe</taxon>
    </lineage>
</organism>
<dbReference type="Gene3D" id="3.40.640.10">
    <property type="entry name" value="Type I PLP-dependent aspartate aminotransferase-like (Major domain)"/>
    <property type="match status" value="1"/>
</dbReference>
<dbReference type="PANTHER" id="PTHR43092:SF2">
    <property type="entry name" value="HERCYNYLCYSTEINE SULFOXIDE LYASE"/>
    <property type="match status" value="1"/>
</dbReference>
<dbReference type="SUPFAM" id="SSF53383">
    <property type="entry name" value="PLP-dependent transferases"/>
    <property type="match status" value="1"/>
</dbReference>
<feature type="region of interest" description="Disordered" evidence="2">
    <location>
        <begin position="249"/>
        <end position="271"/>
    </location>
</feature>
<evidence type="ECO:0000256" key="1">
    <source>
        <dbReference type="ARBA" id="ARBA00022898"/>
    </source>
</evidence>
<dbReference type="InterPro" id="IPR015424">
    <property type="entry name" value="PyrdxlP-dep_Trfase"/>
</dbReference>
<dbReference type="Proteomes" id="UP000094444">
    <property type="component" value="Unassembled WGS sequence"/>
</dbReference>
<comment type="caution">
    <text evidence="4">The sequence shown here is derived from an EMBL/GenBank/DDBJ whole genome shotgun (WGS) entry which is preliminary data.</text>
</comment>
<dbReference type="OrthoDB" id="5978656at2759"/>
<dbReference type="EMBL" id="MAVT02003712">
    <property type="protein sequence ID" value="POS68618.1"/>
    <property type="molecule type" value="Genomic_DNA"/>
</dbReference>
<evidence type="ECO:0000313" key="4">
    <source>
        <dbReference type="EMBL" id="POS68618.1"/>
    </source>
</evidence>
<evidence type="ECO:0000259" key="3">
    <source>
        <dbReference type="Pfam" id="PF00266"/>
    </source>
</evidence>
<reference evidence="4" key="1">
    <citation type="submission" date="2017-09" db="EMBL/GenBank/DDBJ databases">
        <title>Polyketide synthases of a Diaporthe helianthi virulent isolate.</title>
        <authorList>
            <person name="Baroncelli R."/>
        </authorList>
    </citation>
    <scope>NUCLEOTIDE SEQUENCE [LARGE SCALE GENOMIC DNA]</scope>
    <source>
        <strain evidence="4">7/96</strain>
    </source>
</reference>
<sequence>MAEATQRPFGHEMLKYFLLDEKQVNLNHGSFGCAAKPVRDALRRFQDASEAAPDRYVRYEYPRLLDESREAAASYLNVPIDELVIVPNVTTAINTILRNLKFEKGDVIICLDISYRSNLNTIEYILEITEAESAKVEFTLPCSDAEILTAFRDTILAQKGRAKLVIFDVITSLPGVRLPFEEMASIARELGVMTLVDAAHGIGHLPLDIKALDPDFFTSNCHKWLYTPRGSAVLYVPLRNQHLIRSSLPTSHAFEPRPRPGAERAPNPLPPSNKSNFVQQFEFVGSVDNASLLCIPAALEFRRTVCGGEAAIMSYCWELARKGGLAAAEVLGTEVMDNEDGTLTKQSSMVMVRLPILMRNTEEGVEGVAPEQAARVQAWICETLVKQHNTFVAVVWYKRKLWARFSAQIYLDESDFVWGAKVLKGICQTIMAGGVIEVN</sequence>
<feature type="domain" description="Aminotransferase class V" evidence="3">
    <location>
        <begin position="62"/>
        <end position="241"/>
    </location>
</feature>
<dbReference type="STRING" id="158607.A0A2P5HED3"/>
<dbReference type="AlphaFoldDB" id="A0A2P5HED3"/>
<evidence type="ECO:0000313" key="5">
    <source>
        <dbReference type="Proteomes" id="UP000094444"/>
    </source>
</evidence>